<name>A0A5B0PNI0_PUCGR</name>
<dbReference type="AlphaFoldDB" id="A0A5B0PNI0"/>
<feature type="region of interest" description="Disordered" evidence="1">
    <location>
        <begin position="185"/>
        <end position="245"/>
    </location>
</feature>
<evidence type="ECO:0000313" key="4">
    <source>
        <dbReference type="Proteomes" id="UP000325313"/>
    </source>
</evidence>
<comment type="caution">
    <text evidence="3">The sequence shown here is derived from an EMBL/GenBank/DDBJ whole genome shotgun (WGS) entry which is preliminary data.</text>
</comment>
<feature type="domain" description="Myb/SANT-like" evidence="2">
    <location>
        <begin position="45"/>
        <end position="142"/>
    </location>
</feature>
<dbReference type="Pfam" id="PF12776">
    <property type="entry name" value="Myb_DNA-bind_3"/>
    <property type="match status" value="1"/>
</dbReference>
<dbReference type="InterPro" id="IPR024752">
    <property type="entry name" value="Myb/SANT-like_dom"/>
</dbReference>
<organism evidence="3 4">
    <name type="scientific">Puccinia graminis f. sp. tritici</name>
    <dbReference type="NCBI Taxonomy" id="56615"/>
    <lineage>
        <taxon>Eukaryota</taxon>
        <taxon>Fungi</taxon>
        <taxon>Dikarya</taxon>
        <taxon>Basidiomycota</taxon>
        <taxon>Pucciniomycotina</taxon>
        <taxon>Pucciniomycetes</taxon>
        <taxon>Pucciniales</taxon>
        <taxon>Pucciniaceae</taxon>
        <taxon>Puccinia</taxon>
    </lineage>
</organism>
<evidence type="ECO:0000256" key="1">
    <source>
        <dbReference type="SAM" id="MobiDB-lite"/>
    </source>
</evidence>
<dbReference type="PANTHER" id="PTHR46929:SF3">
    <property type="entry name" value="MYB_SANT-LIKE DOMAIN-CONTAINING PROTEIN"/>
    <property type="match status" value="1"/>
</dbReference>
<protein>
    <recommendedName>
        <fullName evidence="2">Myb/SANT-like domain-containing protein</fullName>
    </recommendedName>
</protein>
<evidence type="ECO:0000313" key="3">
    <source>
        <dbReference type="EMBL" id="KAA1102272.1"/>
    </source>
</evidence>
<dbReference type="EMBL" id="VDEP01000338">
    <property type="protein sequence ID" value="KAA1102272.1"/>
    <property type="molecule type" value="Genomic_DNA"/>
</dbReference>
<dbReference type="PANTHER" id="PTHR46929">
    <property type="entry name" value="EXPRESSED PROTEIN"/>
    <property type="match status" value="1"/>
</dbReference>
<proteinExistence type="predicted"/>
<feature type="compositionally biased region" description="Polar residues" evidence="1">
    <location>
        <begin position="196"/>
        <end position="210"/>
    </location>
</feature>
<evidence type="ECO:0000259" key="2">
    <source>
        <dbReference type="Pfam" id="PF12776"/>
    </source>
</evidence>
<reference evidence="3 4" key="1">
    <citation type="submission" date="2019-05" db="EMBL/GenBank/DDBJ databases">
        <title>Emergence of the Ug99 lineage of the wheat stem rust pathogen through somatic hybridization.</title>
        <authorList>
            <person name="Li F."/>
            <person name="Upadhyaya N.M."/>
            <person name="Sperschneider J."/>
            <person name="Matny O."/>
            <person name="Nguyen-Phuc H."/>
            <person name="Mago R."/>
            <person name="Raley C."/>
            <person name="Miller M.E."/>
            <person name="Silverstein K.A.T."/>
            <person name="Henningsen E."/>
            <person name="Hirsch C.D."/>
            <person name="Visser B."/>
            <person name="Pretorius Z.A."/>
            <person name="Steffenson B.J."/>
            <person name="Schwessinger B."/>
            <person name="Dodds P.N."/>
            <person name="Figueroa M."/>
        </authorList>
    </citation>
    <scope>NUCLEOTIDE SEQUENCE [LARGE SCALE GENOMIC DNA]</scope>
    <source>
        <strain evidence="3 4">Ug99</strain>
    </source>
</reference>
<dbReference type="Proteomes" id="UP000325313">
    <property type="component" value="Unassembled WGS sequence"/>
</dbReference>
<gene>
    <name evidence="3" type="ORF">PGTUg99_018608</name>
</gene>
<sequence length="325" mass="36719">MQTRIEEVVGGIEEVIQMIKPVVTPGPSRAIVDSPGPPMSKPICRWTEEDDLTLIAFLKAELQRNPSPANGYKGSTWPAAARALAGSEEKTGSKAKDATGCRSRYSSLKRSYLELKHLRSLDGARWDEKMQRVILPEDIWTSFLANSSEKGKSLYRWRQKHFPLYHQVSDLIEGNGVAISEPKETADRGAARWVSRGSSPDQQDESTPNESFDPLLWQSDRLEEEDHDDQHRDQPILSAPPSAKRRRITQQDLLLKHLKDIGDNLKIRPSVRVDAIRLLQLDGQLEGQELLKAIDYLSPLEHAETYIALDARLRTTWIRSKLGTI</sequence>
<accession>A0A5B0PNI0</accession>